<dbReference type="PANTHER" id="PTHR42798:SF7">
    <property type="entry name" value="ALPHA-D-RIBOSE 1-METHYLPHOSPHONATE 5-TRIPHOSPHATE SYNTHASE SUBUNIT PHNL"/>
    <property type="match status" value="1"/>
</dbReference>
<sequence>MKDTTVLSVNDVSKTFTLHLQGSLELPVLKDVNFSVDQGTCVVLGGDSGAGKSSVMKMAYGSYKADSGSIRVHSDEDTVDLVQASARTILSVRRNFMGYVSQFLRVVPRVSTLDIVAEPLITEGHEPEEAHDTARELLSRLSVPDRMWSIPPATFSGGEQQRVNIARGFASQRPLLLLDEPTASLDAKNRDVVVEMIRERQETGTAILGIFHDQYVRDAVADFTVDVSAFSANAPREYQ</sequence>
<keyword evidence="2" id="KW-0547">Nucleotide-binding</keyword>
<dbReference type="GO" id="GO:0005524">
    <property type="term" value="F:ATP binding"/>
    <property type="evidence" value="ECO:0007669"/>
    <property type="project" value="UniProtKB-KW"/>
</dbReference>
<evidence type="ECO:0000313" key="5">
    <source>
        <dbReference type="EMBL" id="PMD06103.1"/>
    </source>
</evidence>
<comment type="caution">
    <text evidence="5">The sequence shown here is derived from an EMBL/GenBank/DDBJ whole genome shotgun (WGS) entry which is preliminary data.</text>
</comment>
<evidence type="ECO:0000256" key="2">
    <source>
        <dbReference type="ARBA" id="ARBA00022741"/>
    </source>
</evidence>
<dbReference type="Gene3D" id="3.40.50.300">
    <property type="entry name" value="P-loop containing nucleotide triphosphate hydrolases"/>
    <property type="match status" value="1"/>
</dbReference>
<dbReference type="SUPFAM" id="SSF52540">
    <property type="entry name" value="P-loop containing nucleoside triphosphate hydrolases"/>
    <property type="match status" value="1"/>
</dbReference>
<reference evidence="5 6" key="1">
    <citation type="submission" date="2017-09" db="EMBL/GenBank/DDBJ databases">
        <title>Bacterial strain isolated from the female urinary microbiota.</title>
        <authorList>
            <person name="Thomas-White K."/>
            <person name="Kumar N."/>
            <person name="Forster S."/>
            <person name="Putonti C."/>
            <person name="Lawley T."/>
            <person name="Wolfe A.J."/>
        </authorList>
    </citation>
    <scope>NUCLEOTIDE SEQUENCE [LARGE SCALE GENOMIC DNA]</scope>
    <source>
        <strain evidence="5 6">UMB1301</strain>
    </source>
</reference>
<accession>A0A2N6VQ18</accession>
<dbReference type="GO" id="GO:0016887">
    <property type="term" value="F:ATP hydrolysis activity"/>
    <property type="evidence" value="ECO:0007669"/>
    <property type="project" value="InterPro"/>
</dbReference>
<feature type="domain" description="ABC transporter" evidence="4">
    <location>
        <begin position="7"/>
        <end position="239"/>
    </location>
</feature>
<evidence type="ECO:0000313" key="6">
    <source>
        <dbReference type="Proteomes" id="UP000235598"/>
    </source>
</evidence>
<dbReference type="AlphaFoldDB" id="A0A2N6VQ18"/>
<gene>
    <name evidence="5" type="primary">phnL</name>
    <name evidence="5" type="ORF">CJ199_01520</name>
</gene>
<dbReference type="InterPro" id="IPR003439">
    <property type="entry name" value="ABC_transporter-like_ATP-bd"/>
</dbReference>
<keyword evidence="3" id="KW-0067">ATP-binding</keyword>
<evidence type="ECO:0000256" key="3">
    <source>
        <dbReference type="ARBA" id="ARBA00022840"/>
    </source>
</evidence>
<dbReference type="Pfam" id="PF00005">
    <property type="entry name" value="ABC_tran"/>
    <property type="match status" value="1"/>
</dbReference>
<dbReference type="InterPro" id="IPR003593">
    <property type="entry name" value="AAA+_ATPase"/>
</dbReference>
<dbReference type="Proteomes" id="UP000235598">
    <property type="component" value="Unassembled WGS sequence"/>
</dbReference>
<proteinExistence type="inferred from homology"/>
<name>A0A2N6VQ18_9MICO</name>
<dbReference type="InterPro" id="IPR027417">
    <property type="entry name" value="P-loop_NTPase"/>
</dbReference>
<dbReference type="SMART" id="SM00382">
    <property type="entry name" value="AAA"/>
    <property type="match status" value="1"/>
</dbReference>
<comment type="similarity">
    <text evidence="1">Belongs to the ABC transporter superfamily.</text>
</comment>
<evidence type="ECO:0000256" key="1">
    <source>
        <dbReference type="ARBA" id="ARBA00005417"/>
    </source>
</evidence>
<dbReference type="PROSITE" id="PS50893">
    <property type="entry name" value="ABC_TRANSPORTER_2"/>
    <property type="match status" value="1"/>
</dbReference>
<dbReference type="PANTHER" id="PTHR42798">
    <property type="entry name" value="LIPOPROTEIN-RELEASING SYSTEM ATP-BINDING PROTEIN LOLD"/>
    <property type="match status" value="1"/>
</dbReference>
<dbReference type="InterPro" id="IPR012701">
    <property type="entry name" value="CP_lyase_PhnL"/>
</dbReference>
<dbReference type="PROSITE" id="PS00211">
    <property type="entry name" value="ABC_TRANSPORTER_1"/>
    <property type="match status" value="1"/>
</dbReference>
<evidence type="ECO:0000259" key="4">
    <source>
        <dbReference type="PROSITE" id="PS50893"/>
    </source>
</evidence>
<dbReference type="EMBL" id="PNHK01000001">
    <property type="protein sequence ID" value="PMD06103.1"/>
    <property type="molecule type" value="Genomic_DNA"/>
</dbReference>
<dbReference type="InterPro" id="IPR017871">
    <property type="entry name" value="ABC_transporter-like_CS"/>
</dbReference>
<dbReference type="RefSeq" id="WP_102237758.1">
    <property type="nucleotide sequence ID" value="NZ_PNHK01000001.1"/>
</dbReference>
<keyword evidence="5" id="KW-0456">Lyase</keyword>
<dbReference type="GO" id="GO:0016829">
    <property type="term" value="F:lyase activity"/>
    <property type="evidence" value="ECO:0007669"/>
    <property type="project" value="UniProtKB-KW"/>
</dbReference>
<dbReference type="OrthoDB" id="9802264at2"/>
<organism evidence="5 6">
    <name type="scientific">Brevibacterium paucivorans</name>
    <dbReference type="NCBI Taxonomy" id="170994"/>
    <lineage>
        <taxon>Bacteria</taxon>
        <taxon>Bacillati</taxon>
        <taxon>Actinomycetota</taxon>
        <taxon>Actinomycetes</taxon>
        <taxon>Micrococcales</taxon>
        <taxon>Brevibacteriaceae</taxon>
        <taxon>Brevibacterium</taxon>
    </lineage>
</organism>
<protein>
    <submittedName>
        <fullName evidence="5">Phosphonate C-P lyase system protein PhnL</fullName>
    </submittedName>
</protein>
<dbReference type="NCBIfam" id="TIGR02324">
    <property type="entry name" value="CP_lyasePhnL"/>
    <property type="match status" value="1"/>
</dbReference>